<reference evidence="3" key="1">
    <citation type="journal article" date="2020" name="mSystems">
        <title>Genome- and Community-Level Interaction Insights into Carbon Utilization and Element Cycling Functions of Hydrothermarchaeota in Hydrothermal Sediment.</title>
        <authorList>
            <person name="Zhou Z."/>
            <person name="Liu Y."/>
            <person name="Xu W."/>
            <person name="Pan J."/>
            <person name="Luo Z.H."/>
            <person name="Li M."/>
        </authorList>
    </citation>
    <scope>NUCLEOTIDE SEQUENCE [LARGE SCALE GENOMIC DNA]</scope>
    <source>
        <strain evidence="3">SpSt-61</strain>
    </source>
</reference>
<accession>A0A7V4KF77</accession>
<dbReference type="AlphaFoldDB" id="A0A7V4KF77"/>
<sequence length="755" mass="89318">MNLQQGRYNLLQLLESAYKGEVMLPDFQRNFVWKREDIEELIKSLLEGMFIGTFLILDTSPNVIPFEPVFITGVKEVNPEVKANPHKLILDGQQRLTAMFYAIYCPNIPLKNTEAPYRFFINLEKLANDNVEDAVFSWSVKSYEYASYLDENGNLDISKLLEKKILPLSIFQRKNEYYKNVYVKLQSMFDDKKLSKIDKYIENMLGYDVLTLSLDFSYNQKPEEIAILFERINKTGIRLSTYDLLNARLYKYIKLREEWEKVFEENPNIRKLADRVDNTNVPYSFIQALALSKGMGIKSRELIKIDNSVLNKETWNKVVDVAENKLLPYLGQIDEFGIPDINKWLPYNPLVTLLTAFYLSLNHIDIEKIKAWYWSAVFTERYSGSSETSTMKDFREVNLWMKDEESLPEVVRDFLTQLSKDLFVLKNLTRSGGAKYRGVFNLIFMNKARDFYYPENLAFNDLEDHHIFPKAFLKEKNVEVEADTLMNRTLIFSETNRKISNKSPAEYIEEMIKKQMEIGLTRQQAEEKVKEILKAHFIDDEMYEILKSTTKNLSAEEIKRNFERFVSKREKLMIERIKEIISFEKYSKFLDNNPRKLNKLFWKSLLEKSNQKFNLFSTRSSTPDTFLSKRISKGLELVYYIFKNYGAIGTYIDFGKEHKELNKKVFDFFYKHRAEFEKVLGNDIEWKRNDKHRSCLIYKKIPDGGIYRTKTWDELQNKMVEHMFNLYQIVQKFLPQVQQLAEQYFEGKGNKISDD</sequence>
<name>A0A7V4KF77_FERPE</name>
<dbReference type="PANTHER" id="PTHR37292:SF2">
    <property type="entry name" value="DUF262 DOMAIN-CONTAINING PROTEIN"/>
    <property type="match status" value="1"/>
</dbReference>
<evidence type="ECO:0000313" key="3">
    <source>
        <dbReference type="EMBL" id="HGU53832.1"/>
    </source>
</evidence>
<gene>
    <name evidence="3" type="ORF">ENT78_09990</name>
</gene>
<dbReference type="InterPro" id="IPR004919">
    <property type="entry name" value="GmrSD_N"/>
</dbReference>
<dbReference type="PANTHER" id="PTHR37292">
    <property type="entry name" value="VNG6097C"/>
    <property type="match status" value="1"/>
</dbReference>
<comment type="caution">
    <text evidence="3">The sequence shown here is derived from an EMBL/GenBank/DDBJ whole genome shotgun (WGS) entry which is preliminary data.</text>
</comment>
<organism evidence="3">
    <name type="scientific">Fervidobacterium pennivorans</name>
    <dbReference type="NCBI Taxonomy" id="93466"/>
    <lineage>
        <taxon>Bacteria</taxon>
        <taxon>Thermotogati</taxon>
        <taxon>Thermotogota</taxon>
        <taxon>Thermotogae</taxon>
        <taxon>Thermotogales</taxon>
        <taxon>Fervidobacteriaceae</taxon>
        <taxon>Fervidobacterium</taxon>
    </lineage>
</organism>
<proteinExistence type="predicted"/>
<feature type="domain" description="GmrSD restriction endonucleases N-terminal" evidence="1">
    <location>
        <begin position="12"/>
        <end position="249"/>
    </location>
</feature>
<protein>
    <submittedName>
        <fullName evidence="3">DUF4268 domain-containing protein</fullName>
    </submittedName>
</protein>
<dbReference type="InterPro" id="IPR025364">
    <property type="entry name" value="DUF4268"/>
</dbReference>
<evidence type="ECO:0000259" key="2">
    <source>
        <dbReference type="Pfam" id="PF14088"/>
    </source>
</evidence>
<feature type="domain" description="DUF4268" evidence="2">
    <location>
        <begin position="599"/>
        <end position="732"/>
    </location>
</feature>
<dbReference type="Pfam" id="PF14088">
    <property type="entry name" value="DUF4268"/>
    <property type="match status" value="1"/>
</dbReference>
<evidence type="ECO:0000259" key="1">
    <source>
        <dbReference type="Pfam" id="PF03235"/>
    </source>
</evidence>
<dbReference type="Pfam" id="PF03235">
    <property type="entry name" value="GmrSD_N"/>
    <property type="match status" value="1"/>
</dbReference>
<dbReference type="EMBL" id="DSZZ01000469">
    <property type="protein sequence ID" value="HGU53832.1"/>
    <property type="molecule type" value="Genomic_DNA"/>
</dbReference>